<dbReference type="GO" id="GO:0022857">
    <property type="term" value="F:transmembrane transporter activity"/>
    <property type="evidence" value="ECO:0007669"/>
    <property type="project" value="InterPro"/>
</dbReference>
<keyword evidence="6 8" id="KW-0472">Membrane</keyword>
<dbReference type="AlphaFoldDB" id="A0A1Y5SVV9"/>
<evidence type="ECO:0000256" key="3">
    <source>
        <dbReference type="ARBA" id="ARBA00022475"/>
    </source>
</evidence>
<dbReference type="OrthoDB" id="8479787at2"/>
<evidence type="ECO:0000256" key="2">
    <source>
        <dbReference type="ARBA" id="ARBA00005811"/>
    </source>
</evidence>
<proteinExistence type="inferred from homology"/>
<dbReference type="RefSeq" id="WP_085795991.1">
    <property type="nucleotide sequence ID" value="NZ_FWFO01000001.1"/>
</dbReference>
<comment type="similarity">
    <text evidence="2 7">Belongs to the ExbD/TolR family.</text>
</comment>
<dbReference type="EMBL" id="FWFO01000001">
    <property type="protein sequence ID" value="SLN46369.1"/>
    <property type="molecule type" value="Genomic_DNA"/>
</dbReference>
<evidence type="ECO:0000313" key="9">
    <source>
        <dbReference type="EMBL" id="SLN46369.1"/>
    </source>
</evidence>
<evidence type="ECO:0000256" key="6">
    <source>
        <dbReference type="ARBA" id="ARBA00023136"/>
    </source>
</evidence>
<keyword evidence="4 7" id="KW-0812">Transmembrane</keyword>
<keyword evidence="5 8" id="KW-1133">Transmembrane helix</keyword>
<evidence type="ECO:0000256" key="5">
    <source>
        <dbReference type="ARBA" id="ARBA00022989"/>
    </source>
</evidence>
<feature type="transmembrane region" description="Helical" evidence="8">
    <location>
        <begin position="15"/>
        <end position="35"/>
    </location>
</feature>
<dbReference type="Proteomes" id="UP000193077">
    <property type="component" value="Unassembled WGS sequence"/>
</dbReference>
<comment type="subcellular location">
    <subcellularLocation>
        <location evidence="1">Cell membrane</location>
        <topology evidence="1">Single-pass membrane protein</topology>
    </subcellularLocation>
    <subcellularLocation>
        <location evidence="7">Cell membrane</location>
        <topology evidence="7">Single-pass type II membrane protein</topology>
    </subcellularLocation>
</comment>
<protein>
    <submittedName>
        <fullName evidence="9">Biopolymer transport protein ExbD/TolR</fullName>
    </submittedName>
</protein>
<evidence type="ECO:0000256" key="1">
    <source>
        <dbReference type="ARBA" id="ARBA00004162"/>
    </source>
</evidence>
<dbReference type="Pfam" id="PF02472">
    <property type="entry name" value="ExbD"/>
    <property type="match status" value="1"/>
</dbReference>
<evidence type="ECO:0000256" key="4">
    <source>
        <dbReference type="ARBA" id="ARBA00022692"/>
    </source>
</evidence>
<keyword evidence="7" id="KW-0653">Protein transport</keyword>
<keyword evidence="10" id="KW-1185">Reference proteome</keyword>
<evidence type="ECO:0000256" key="8">
    <source>
        <dbReference type="SAM" id="Phobius"/>
    </source>
</evidence>
<accession>A0A1Y5SVV9</accession>
<dbReference type="GO" id="GO:0005886">
    <property type="term" value="C:plasma membrane"/>
    <property type="evidence" value="ECO:0007669"/>
    <property type="project" value="UniProtKB-SubCell"/>
</dbReference>
<name>A0A1Y5SVV9_9RHOB</name>
<evidence type="ECO:0000256" key="7">
    <source>
        <dbReference type="RuleBase" id="RU003879"/>
    </source>
</evidence>
<dbReference type="GO" id="GO:0015031">
    <property type="term" value="P:protein transport"/>
    <property type="evidence" value="ECO:0007669"/>
    <property type="project" value="UniProtKB-KW"/>
</dbReference>
<sequence>MNLAKRPKSGREPTIALINIVFLMLVFFMIAGTLAPPLDASLDLVATSELEGREPPDTLVIHADGRLLLRGATLTSVAAYVERVSVATPLEEVRIVPDRALPARDLVRVGAELRALGASRVFVVTEGRLQ</sequence>
<keyword evidence="7" id="KW-0813">Transport</keyword>
<gene>
    <name evidence="9" type="ORF">TRL7639_02532</name>
</gene>
<organism evidence="9 10">
    <name type="scientific">Falsiruegeria litorea R37</name>
    <dbReference type="NCBI Taxonomy" id="1200284"/>
    <lineage>
        <taxon>Bacteria</taxon>
        <taxon>Pseudomonadati</taxon>
        <taxon>Pseudomonadota</taxon>
        <taxon>Alphaproteobacteria</taxon>
        <taxon>Rhodobacterales</taxon>
        <taxon>Roseobacteraceae</taxon>
        <taxon>Falsiruegeria</taxon>
    </lineage>
</organism>
<reference evidence="9 10" key="1">
    <citation type="submission" date="2017-03" db="EMBL/GenBank/DDBJ databases">
        <authorList>
            <person name="Afonso C.L."/>
            <person name="Miller P.J."/>
            <person name="Scott M.A."/>
            <person name="Spackman E."/>
            <person name="Goraichik I."/>
            <person name="Dimitrov K.M."/>
            <person name="Suarez D.L."/>
            <person name="Swayne D.E."/>
        </authorList>
    </citation>
    <scope>NUCLEOTIDE SEQUENCE [LARGE SCALE GENOMIC DNA]</scope>
    <source>
        <strain evidence="9 10">CECT 7639</strain>
    </source>
</reference>
<evidence type="ECO:0000313" key="10">
    <source>
        <dbReference type="Proteomes" id="UP000193077"/>
    </source>
</evidence>
<keyword evidence="3" id="KW-1003">Cell membrane</keyword>
<dbReference type="InterPro" id="IPR003400">
    <property type="entry name" value="ExbD"/>
</dbReference>